<evidence type="ECO:0000313" key="1">
    <source>
        <dbReference type="EMBL" id="QBC44580.1"/>
    </source>
</evidence>
<dbReference type="KEGG" id="ifl:C1H71_14310"/>
<accession>A0A7G3GAN3</accession>
<dbReference type="EMBL" id="CP025781">
    <property type="protein sequence ID" value="QBC44580.1"/>
    <property type="molecule type" value="Genomic_DNA"/>
</dbReference>
<dbReference type="Gene3D" id="1.20.1600.10">
    <property type="entry name" value="Outer membrane efflux proteins (OEP)"/>
    <property type="match status" value="1"/>
</dbReference>
<protein>
    <submittedName>
        <fullName evidence="1">Uncharacterized protein</fullName>
    </submittedName>
</protein>
<proteinExistence type="predicted"/>
<reference evidence="1 2" key="1">
    <citation type="submission" date="2018-01" db="EMBL/GenBank/DDBJ databases">
        <title>Genome sequence of Iodobacter sp. strain PCH194 isolated from Indian Trans-Himalaya.</title>
        <authorList>
            <person name="Kumar V."/>
            <person name="Thakur V."/>
            <person name="Kumar S."/>
            <person name="Singh D."/>
        </authorList>
    </citation>
    <scope>NUCLEOTIDE SEQUENCE [LARGE SCALE GENOMIC DNA]</scope>
    <source>
        <strain evidence="1 2">PCH194</strain>
    </source>
</reference>
<dbReference type="Proteomes" id="UP000515917">
    <property type="component" value="Chromosome"/>
</dbReference>
<dbReference type="SUPFAM" id="SSF56954">
    <property type="entry name" value="Outer membrane efflux proteins (OEP)"/>
    <property type="match status" value="1"/>
</dbReference>
<organism evidence="1 2">
    <name type="scientific">Iodobacter fluviatilis</name>
    <dbReference type="NCBI Taxonomy" id="537"/>
    <lineage>
        <taxon>Bacteria</taxon>
        <taxon>Pseudomonadati</taxon>
        <taxon>Pseudomonadota</taxon>
        <taxon>Betaproteobacteria</taxon>
        <taxon>Neisseriales</taxon>
        <taxon>Chitinibacteraceae</taxon>
        <taxon>Iodobacter</taxon>
    </lineage>
</organism>
<gene>
    <name evidence="1" type="ORF">C1H71_14310</name>
</gene>
<dbReference type="AlphaFoldDB" id="A0A7G3GAN3"/>
<sequence length="117" mass="13175">MQQQRLGLDEKRLKTGRGTTLNVVRSRGQLAQLQAALPPLEAQRRIAMYRLAELTGHVPEAIEKVLPTTYQQSDCGIYGASSLSDLSDRSEGKTGLRQISRVFEANSWLFNEKMREI</sequence>
<name>A0A7G3GAN3_9NEIS</name>
<evidence type="ECO:0000313" key="2">
    <source>
        <dbReference type="Proteomes" id="UP000515917"/>
    </source>
</evidence>
<keyword evidence="2" id="KW-1185">Reference proteome</keyword>